<organism evidence="2 3">
    <name type="scientific">Legionella spiritensis</name>
    <dbReference type="NCBI Taxonomy" id="452"/>
    <lineage>
        <taxon>Bacteria</taxon>
        <taxon>Pseudomonadati</taxon>
        <taxon>Pseudomonadota</taxon>
        <taxon>Gammaproteobacteria</taxon>
        <taxon>Legionellales</taxon>
        <taxon>Legionellaceae</taxon>
        <taxon>Legionella</taxon>
    </lineage>
</organism>
<dbReference type="InterPro" id="IPR036291">
    <property type="entry name" value="NAD(P)-bd_dom_sf"/>
</dbReference>
<accession>A0A0W0ZAI4</accession>
<dbReference type="GO" id="GO:0004029">
    <property type="term" value="F:aldehyde dehydrogenase (NAD+) activity"/>
    <property type="evidence" value="ECO:0007669"/>
    <property type="project" value="TreeGrafter"/>
</dbReference>
<evidence type="ECO:0000313" key="3">
    <source>
        <dbReference type="Proteomes" id="UP000054877"/>
    </source>
</evidence>
<dbReference type="SUPFAM" id="SSF51735">
    <property type="entry name" value="NAD(P)-binding Rossmann-fold domains"/>
    <property type="match status" value="1"/>
</dbReference>
<dbReference type="PANTHER" id="PTHR48079">
    <property type="entry name" value="PROTEIN YEEZ"/>
    <property type="match status" value="1"/>
</dbReference>
<feature type="domain" description="NAD-dependent epimerase/dehydratase" evidence="1">
    <location>
        <begin position="87"/>
        <end position="195"/>
    </location>
</feature>
<dbReference type="GO" id="GO:0005737">
    <property type="term" value="C:cytoplasm"/>
    <property type="evidence" value="ECO:0007669"/>
    <property type="project" value="TreeGrafter"/>
</dbReference>
<proteinExistence type="predicted"/>
<gene>
    <name evidence="2" type="ORF">Lspi_0209</name>
</gene>
<evidence type="ECO:0000259" key="1">
    <source>
        <dbReference type="Pfam" id="PF01370"/>
    </source>
</evidence>
<sequence length="285" mass="31750">MHHLIIGYGYCAYYLTRLLLQKKQTVTAVSRHQPSANQPAGLNHVCHDIRQPFVWTEPDTVLYYFVPPPPTGVTDPCLRQFLASSSLSLRKVIYCGSSGVYGDHQGAWVNEQSPCPIRYDRQKRRLNAEQQWHNFCAERAIDSLILRVSGIYGPNRLPVEAAKAQSPLIAPDEAPYSNQVYVKDLACIMVGLAEQDDGQGCINISDGHPQKMGTIQRLTAEQLGIKPAPCEPFDSVWQKASPMKREFMSASKRLRIEKLQSTLKSPTSLTPLATGIAASLKTERT</sequence>
<dbReference type="PATRIC" id="fig|452.5.peg.228"/>
<dbReference type="InterPro" id="IPR051783">
    <property type="entry name" value="NAD(P)-dependent_oxidoreduct"/>
</dbReference>
<dbReference type="RefSeq" id="WP_065238351.1">
    <property type="nucleotide sequence ID" value="NZ_CAAAII010000009.1"/>
</dbReference>
<comment type="caution">
    <text evidence="2">The sequence shown here is derived from an EMBL/GenBank/DDBJ whole genome shotgun (WGS) entry which is preliminary data.</text>
</comment>
<dbReference type="PANTHER" id="PTHR48079:SF6">
    <property type="entry name" value="NAD(P)-BINDING DOMAIN-CONTAINING PROTEIN-RELATED"/>
    <property type="match status" value="1"/>
</dbReference>
<name>A0A0W0ZAI4_LEGSP</name>
<dbReference type="OrthoDB" id="9808276at2"/>
<dbReference type="EMBL" id="LNYX01000002">
    <property type="protein sequence ID" value="KTD66146.1"/>
    <property type="molecule type" value="Genomic_DNA"/>
</dbReference>
<dbReference type="InterPro" id="IPR001509">
    <property type="entry name" value="Epimerase_deHydtase"/>
</dbReference>
<evidence type="ECO:0000313" key="2">
    <source>
        <dbReference type="EMBL" id="KTD66146.1"/>
    </source>
</evidence>
<protein>
    <submittedName>
        <fullName evidence="2">NAD-dependent epimerase/dehydratase</fullName>
    </submittedName>
</protein>
<dbReference type="Pfam" id="PF01370">
    <property type="entry name" value="Epimerase"/>
    <property type="match status" value="1"/>
</dbReference>
<dbReference type="STRING" id="452.Lspi_0209"/>
<dbReference type="AlphaFoldDB" id="A0A0W0ZAI4"/>
<keyword evidence="3" id="KW-1185">Reference proteome</keyword>
<dbReference type="Proteomes" id="UP000054877">
    <property type="component" value="Unassembled WGS sequence"/>
</dbReference>
<reference evidence="2 3" key="1">
    <citation type="submission" date="2015-11" db="EMBL/GenBank/DDBJ databases">
        <title>Genomic analysis of 38 Legionella species identifies large and diverse effector repertoires.</title>
        <authorList>
            <person name="Burstein D."/>
            <person name="Amaro F."/>
            <person name="Zusman T."/>
            <person name="Lifshitz Z."/>
            <person name="Cohen O."/>
            <person name="Gilbert J.A."/>
            <person name="Pupko T."/>
            <person name="Shuman H.A."/>
            <person name="Segal G."/>
        </authorList>
    </citation>
    <scope>NUCLEOTIDE SEQUENCE [LARGE SCALE GENOMIC DNA]</scope>
    <source>
        <strain evidence="2 3">Mt.St.Helens-9</strain>
    </source>
</reference>
<dbReference type="CDD" id="cd05266">
    <property type="entry name" value="SDR_a4"/>
    <property type="match status" value="1"/>
</dbReference>
<dbReference type="Gene3D" id="3.40.50.720">
    <property type="entry name" value="NAD(P)-binding Rossmann-like Domain"/>
    <property type="match status" value="1"/>
</dbReference>